<evidence type="ECO:0000313" key="5">
    <source>
        <dbReference type="Proteomes" id="UP000308196"/>
    </source>
</evidence>
<reference evidence="4 5" key="1">
    <citation type="submission" date="2019-05" db="EMBL/GenBank/DDBJ databases">
        <authorList>
            <consortium name="Pathogen Informatics"/>
        </authorList>
    </citation>
    <scope>NUCLEOTIDE SEQUENCE [LARGE SCALE GENOMIC DNA]</scope>
    <source>
        <strain evidence="4 5">NCTC11429</strain>
    </source>
</reference>
<evidence type="ECO:0000256" key="1">
    <source>
        <dbReference type="SAM" id="SignalP"/>
    </source>
</evidence>
<dbReference type="SUPFAM" id="SSF48208">
    <property type="entry name" value="Six-hairpin glycosidases"/>
    <property type="match status" value="1"/>
</dbReference>
<evidence type="ECO:0000259" key="3">
    <source>
        <dbReference type="Pfam" id="PF20736"/>
    </source>
</evidence>
<dbReference type="Proteomes" id="UP000308196">
    <property type="component" value="Chromosome"/>
</dbReference>
<dbReference type="KEGG" id="stha:NCTC11429_05167"/>
<gene>
    <name evidence="4" type="ORF">NCTC11429_05167</name>
</gene>
<feature type="signal peptide" evidence="1">
    <location>
        <begin position="1"/>
        <end position="20"/>
    </location>
</feature>
<dbReference type="Pfam" id="PF20736">
    <property type="entry name" value="Glyco_hydro127M"/>
    <property type="match status" value="1"/>
</dbReference>
<evidence type="ECO:0000313" key="4">
    <source>
        <dbReference type="EMBL" id="VTR54801.1"/>
    </source>
</evidence>
<proteinExistence type="predicted"/>
<dbReference type="STRING" id="1123265.GCA_000686625_00504"/>
<dbReference type="RefSeq" id="WP_028068613.1">
    <property type="nucleotide sequence ID" value="NZ_CP141191.1"/>
</dbReference>
<dbReference type="InterPro" id="IPR008928">
    <property type="entry name" value="6-hairpin_glycosidase_sf"/>
</dbReference>
<dbReference type="EMBL" id="LR590484">
    <property type="protein sequence ID" value="VTR54801.1"/>
    <property type="molecule type" value="Genomic_DNA"/>
</dbReference>
<accession>A0A4U9W7I1</accession>
<protein>
    <submittedName>
        <fullName evidence="4">Uncharacterized protein conserved in bacteria</fullName>
    </submittedName>
</protein>
<dbReference type="GeneID" id="78465713"/>
<keyword evidence="1" id="KW-0732">Signal</keyword>
<dbReference type="AlphaFoldDB" id="A0A4U9W7I1"/>
<dbReference type="GO" id="GO:0005975">
    <property type="term" value="P:carbohydrate metabolic process"/>
    <property type="evidence" value="ECO:0007669"/>
    <property type="project" value="InterPro"/>
</dbReference>
<dbReference type="InterPro" id="IPR049046">
    <property type="entry name" value="Beta-AFase-like_GH127_middle"/>
</dbReference>
<evidence type="ECO:0000259" key="2">
    <source>
        <dbReference type="Pfam" id="PF07944"/>
    </source>
</evidence>
<feature type="chain" id="PRO_5020813997" evidence="1">
    <location>
        <begin position="21"/>
        <end position="682"/>
    </location>
</feature>
<dbReference type="PANTHER" id="PTHR31151:SF0">
    <property type="entry name" value="PROLINE-TRNA LIGASE (DUF1680)"/>
    <property type="match status" value="1"/>
</dbReference>
<sequence>MIKKVALLSYLTGLCLFASAQTSIVTEVRQLPLAGTNLNYINNRFPLKQNALLKLPVGNIVPQGWLGKYLELQKDGLTGHLGEISAWLSKKNNAWLSTDGKGDYGWEEVPYWLKGYANLGYILKDPGIIAESKIWLEAAIRSQRPDGYFGPLILRNNKPDLWGNMIMLWCLQSYYEYSGDQRVLTLMTNYFKWQANLPDSFFLKDYWENSRGGDNLLSVYWLYNRTSDNGWLLELADKIHRNTANWRQKNDLPNWHNVNIAQCFREPATYYLKSQAEEDLKATYDNFQFVRQVFGQVPGGMFGADENARPGYTDPRQGVETCGMVEQMASNEILLGITGDPFWADHAEEVAFNTYPAAVTADFKALRYITSPNMSISDSHNHAPGIDNNGPFLMMNPFSSRCCQHNHSQGWPYYAEHLYMATNDNGLAAVLYAASTAEAKVANNQRIKVKQVTDYPFEEALHFEMDTYGKTVSFPFYLRIPAWATQAQVKINGKSQRISAGTKYIRIDRAWQDGDRVELSLPMHVALKTWTENKNAVSIQRGPLTYALKIKENYVKKDSKVSAIGDSKWQETADPAKWPSYEILPASDWNYGLLSQQLKTVDRLKIVRRPWPKDNFPFSADAVPISIMVKAKQVDGWKIDENGLTGVLPVSPVESTAAVQEVELIPMGAARLRISAFPTIKQ</sequence>
<organism evidence="4 5">
    <name type="scientific">Sphingobacterium thalpophilum</name>
    <dbReference type="NCBI Taxonomy" id="259"/>
    <lineage>
        <taxon>Bacteria</taxon>
        <taxon>Pseudomonadati</taxon>
        <taxon>Bacteroidota</taxon>
        <taxon>Sphingobacteriia</taxon>
        <taxon>Sphingobacteriales</taxon>
        <taxon>Sphingobacteriaceae</taxon>
        <taxon>Sphingobacterium</taxon>
    </lineage>
</organism>
<name>A0A4U9W7I1_9SPHI</name>
<dbReference type="PANTHER" id="PTHR31151">
    <property type="entry name" value="PROLINE-TRNA LIGASE (DUF1680)"/>
    <property type="match status" value="1"/>
</dbReference>
<dbReference type="InterPro" id="IPR012878">
    <property type="entry name" value="Beta-AFase-like_GH127_cat"/>
</dbReference>
<dbReference type="Pfam" id="PF07944">
    <property type="entry name" value="Beta-AFase-like_GH127_cat"/>
    <property type="match status" value="1"/>
</dbReference>
<feature type="domain" description="Non-reducing end beta-L-arabinofuranosidase-like GH127 middle" evidence="3">
    <location>
        <begin position="427"/>
        <end position="523"/>
    </location>
</feature>
<feature type="domain" description="Non-reducing end beta-L-arabinofuranosidase-like GH127 catalytic" evidence="2">
    <location>
        <begin position="109"/>
        <end position="415"/>
    </location>
</feature>